<evidence type="ECO:0000313" key="4">
    <source>
        <dbReference type="EMBL" id="TVU36517.1"/>
    </source>
</evidence>
<dbReference type="PANTHER" id="PTHR32141">
    <property type="match status" value="1"/>
</dbReference>
<dbReference type="Pfam" id="PF00646">
    <property type="entry name" value="F-box"/>
    <property type="match status" value="1"/>
</dbReference>
<dbReference type="InterPro" id="IPR036047">
    <property type="entry name" value="F-box-like_dom_sf"/>
</dbReference>
<protein>
    <submittedName>
        <fullName evidence="4">Uncharacterized protein</fullName>
    </submittedName>
</protein>
<proteinExistence type="predicted"/>
<dbReference type="Gramene" id="TVU36517">
    <property type="protein sequence ID" value="TVU36517"/>
    <property type="gene ID" value="EJB05_18454"/>
</dbReference>
<dbReference type="InterPro" id="IPR032675">
    <property type="entry name" value="LRR_dom_sf"/>
</dbReference>
<accession>A0A5J9VLQ2</accession>
<feature type="domain" description="FBD" evidence="2">
    <location>
        <begin position="393"/>
        <end position="436"/>
    </location>
</feature>
<evidence type="ECO:0000259" key="2">
    <source>
        <dbReference type="Pfam" id="PF08387"/>
    </source>
</evidence>
<dbReference type="Gene3D" id="3.80.10.10">
    <property type="entry name" value="Ribonuclease Inhibitor"/>
    <property type="match status" value="1"/>
</dbReference>
<dbReference type="InterPro" id="IPR001810">
    <property type="entry name" value="F-box_dom"/>
</dbReference>
<dbReference type="AlphaFoldDB" id="A0A5J9VLQ2"/>
<comment type="caution">
    <text evidence="4">The sequence shown here is derived from an EMBL/GenBank/DDBJ whole genome shotgun (WGS) entry which is preliminary data.</text>
</comment>
<dbReference type="SUPFAM" id="SSF52047">
    <property type="entry name" value="RNI-like"/>
    <property type="match status" value="1"/>
</dbReference>
<feature type="domain" description="F-box" evidence="1">
    <location>
        <begin position="68"/>
        <end position="103"/>
    </location>
</feature>
<sequence length="493" mass="54650">MADPATFRHIDPKTAAYLLCRGVDPSEMERWTQGVLQYLYTCLPDKPGDDTARLSALHVLDPSGDDRISALPFALLCNIVSRLPAKDAARTTVLSSRWRPIWRCTPLAFADAHLLDDSREPTRADTPALVDTISHILAAHPGPFRTAHLVCGYMDAYQQQLARWIQALAGKKIEELVLVNQPWPLDVPLPAALFGVSSLTRLYLGIWKLSTTPILSRCAAFPHLRELVLCSVDMGSRDMDFLLAASPILETLAILGSRSHMMVLRLLGQHLRCVQICMSYMEGIVLVDTPKLERLVLWGSLARDGCSIRLKIGQAPNLRVLGHLEPGIHHLESGIRARVSSVRILALRIRFAIASDVKMLFPFLRCFTNLETLHVTSEISDEVTGNPNLKFWQEASPIQSFQSSLKTMTFWEFRGEQSEVAFLKFMFQSAVLLKSALVMVSSAEIVTKVQALGVMHLANQECSLVVCVSAEPEGGGIWSIQKGGDFSVRDPFA</sequence>
<dbReference type="EMBL" id="RWGY01000009">
    <property type="protein sequence ID" value="TVU36517.1"/>
    <property type="molecule type" value="Genomic_DNA"/>
</dbReference>
<evidence type="ECO:0000313" key="5">
    <source>
        <dbReference type="Proteomes" id="UP000324897"/>
    </source>
</evidence>
<dbReference type="Proteomes" id="UP000324897">
    <property type="component" value="Unassembled WGS sequence"/>
</dbReference>
<dbReference type="Pfam" id="PF08387">
    <property type="entry name" value="FBD"/>
    <property type="match status" value="1"/>
</dbReference>
<dbReference type="InterPro" id="IPR006566">
    <property type="entry name" value="FBD"/>
</dbReference>
<feature type="domain" description="F-box/LRR-repeat protein 15/At3g58940/PEG3-like LRR" evidence="3">
    <location>
        <begin position="161"/>
        <end position="375"/>
    </location>
</feature>
<dbReference type="PANTHER" id="PTHR32141:SF91">
    <property type="entry name" value="F-BOX DOMAIN-CONTAINING PROTEIN"/>
    <property type="match status" value="1"/>
</dbReference>
<name>A0A5J9VLQ2_9POAL</name>
<dbReference type="Pfam" id="PF24758">
    <property type="entry name" value="LRR_At5g56370"/>
    <property type="match status" value="1"/>
</dbReference>
<reference evidence="4 5" key="1">
    <citation type="journal article" date="2019" name="Sci. Rep.">
        <title>A high-quality genome of Eragrostis curvula grass provides insights into Poaceae evolution and supports new strategies to enhance forage quality.</title>
        <authorList>
            <person name="Carballo J."/>
            <person name="Santos B.A.C.M."/>
            <person name="Zappacosta D."/>
            <person name="Garbus I."/>
            <person name="Selva J.P."/>
            <person name="Gallo C.A."/>
            <person name="Diaz A."/>
            <person name="Albertini E."/>
            <person name="Caccamo M."/>
            <person name="Echenique V."/>
        </authorList>
    </citation>
    <scope>NUCLEOTIDE SEQUENCE [LARGE SCALE GENOMIC DNA]</scope>
    <source>
        <strain evidence="5">cv. Victoria</strain>
        <tissue evidence="4">Leaf</tissue>
    </source>
</reference>
<organism evidence="4 5">
    <name type="scientific">Eragrostis curvula</name>
    <name type="common">weeping love grass</name>
    <dbReference type="NCBI Taxonomy" id="38414"/>
    <lineage>
        <taxon>Eukaryota</taxon>
        <taxon>Viridiplantae</taxon>
        <taxon>Streptophyta</taxon>
        <taxon>Embryophyta</taxon>
        <taxon>Tracheophyta</taxon>
        <taxon>Spermatophyta</taxon>
        <taxon>Magnoliopsida</taxon>
        <taxon>Liliopsida</taxon>
        <taxon>Poales</taxon>
        <taxon>Poaceae</taxon>
        <taxon>PACMAD clade</taxon>
        <taxon>Chloridoideae</taxon>
        <taxon>Eragrostideae</taxon>
        <taxon>Eragrostidinae</taxon>
        <taxon>Eragrostis</taxon>
    </lineage>
</organism>
<evidence type="ECO:0000259" key="1">
    <source>
        <dbReference type="Pfam" id="PF00646"/>
    </source>
</evidence>
<dbReference type="InterPro" id="IPR055411">
    <property type="entry name" value="LRR_FXL15/At3g58940/PEG3-like"/>
</dbReference>
<dbReference type="InterPro" id="IPR053781">
    <property type="entry name" value="F-box_AtFBL13-like"/>
</dbReference>
<dbReference type="CDD" id="cd22160">
    <property type="entry name" value="F-box_AtFBL13-like"/>
    <property type="match status" value="1"/>
</dbReference>
<keyword evidence="5" id="KW-1185">Reference proteome</keyword>
<feature type="non-terminal residue" evidence="4">
    <location>
        <position position="1"/>
    </location>
</feature>
<dbReference type="SUPFAM" id="SSF81383">
    <property type="entry name" value="F-box domain"/>
    <property type="match status" value="1"/>
</dbReference>
<evidence type="ECO:0000259" key="3">
    <source>
        <dbReference type="Pfam" id="PF24758"/>
    </source>
</evidence>
<dbReference type="OrthoDB" id="602515at2759"/>
<dbReference type="InterPro" id="IPR055302">
    <property type="entry name" value="F-box_dom-containing"/>
</dbReference>
<gene>
    <name evidence="4" type="ORF">EJB05_18454</name>
</gene>